<evidence type="ECO:0000313" key="2">
    <source>
        <dbReference type="Proteomes" id="UP000075816"/>
    </source>
</evidence>
<sequence>MWKCKKCGGEIVALLGTQKQIVSKSCELGKDLDEHIMLQLECKECYCHVDNFNQIDRIAEWIPDEEKNKHGDI</sequence>
<accession>A0A162J752</accession>
<dbReference type="EMBL" id="LVEA01000001">
    <property type="protein sequence ID" value="KYL05259.1"/>
    <property type="molecule type" value="Genomic_DNA"/>
</dbReference>
<proteinExistence type="predicted"/>
<dbReference type="RefSeq" id="WP_062680766.1">
    <property type="nucleotide sequence ID" value="NZ_CAXOVC010000002.1"/>
</dbReference>
<gene>
    <name evidence="1" type="ORF">A2J07_00560</name>
</gene>
<dbReference type="Proteomes" id="UP000075816">
    <property type="component" value="Unassembled WGS sequence"/>
</dbReference>
<dbReference type="AlphaFoldDB" id="A0A162J752"/>
<organism evidence="1 2">
    <name type="scientific">Fusobacterium necrophorum subsp. funduliforme</name>
    <dbReference type="NCBI Taxonomy" id="143387"/>
    <lineage>
        <taxon>Bacteria</taxon>
        <taxon>Fusobacteriati</taxon>
        <taxon>Fusobacteriota</taxon>
        <taxon>Fusobacteriia</taxon>
        <taxon>Fusobacteriales</taxon>
        <taxon>Fusobacteriaceae</taxon>
        <taxon>Fusobacterium</taxon>
    </lineage>
</organism>
<name>A0A162J752_9FUSO</name>
<comment type="caution">
    <text evidence="1">The sequence shown here is derived from an EMBL/GenBank/DDBJ whole genome shotgun (WGS) entry which is preliminary data.</text>
</comment>
<protein>
    <submittedName>
        <fullName evidence="1">Uncharacterized protein</fullName>
    </submittedName>
</protein>
<reference evidence="1 2" key="1">
    <citation type="submission" date="2016-03" db="EMBL/GenBank/DDBJ databases">
        <title>Comparative genomics of human isolates of Fusobacterium necrophorum.</title>
        <authorList>
            <person name="Jensen A."/>
            <person name="Bank S."/>
            <person name="Andersen P.S."/>
            <person name="Kristensen L.H."/>
            <person name="Prag J."/>
        </authorList>
    </citation>
    <scope>NUCLEOTIDE SEQUENCE [LARGE SCALE GENOMIC DNA]</scope>
    <source>
        <strain evidence="1 2">LS_1264</strain>
    </source>
</reference>
<evidence type="ECO:0000313" key="1">
    <source>
        <dbReference type="EMBL" id="KYL05259.1"/>
    </source>
</evidence>